<dbReference type="FunFam" id="3.40.50.970:FF:000007">
    <property type="entry name" value="Acetolactate synthase"/>
    <property type="match status" value="1"/>
</dbReference>
<evidence type="ECO:0000259" key="4">
    <source>
        <dbReference type="Pfam" id="PF00205"/>
    </source>
</evidence>
<dbReference type="SUPFAM" id="SSF52518">
    <property type="entry name" value="Thiamin diphosphate-binding fold (THDP-binding)"/>
    <property type="match status" value="2"/>
</dbReference>
<dbReference type="AlphaFoldDB" id="A0A9X3TN74"/>
<dbReference type="EMBL" id="JAPYYP010000001">
    <property type="protein sequence ID" value="MDA5107063.1"/>
    <property type="molecule type" value="Genomic_DNA"/>
</dbReference>
<dbReference type="RefSeq" id="WP_271139334.1">
    <property type="nucleotide sequence ID" value="NZ_JAPYYP010000001.1"/>
</dbReference>
<evidence type="ECO:0000259" key="6">
    <source>
        <dbReference type="Pfam" id="PF02776"/>
    </source>
</evidence>
<reference evidence="7" key="1">
    <citation type="submission" date="2022-12" db="EMBL/GenBank/DDBJ databases">
        <title>Draft genome sequence of the thermophilic strain Brevibacillus thermoruber HT42, isolated from Los Humeros, Puebla, Mexico, with biotechnological potential.</title>
        <authorList>
            <person name="Lara Sanchez J."/>
            <person name="Solis Palacios R."/>
            <person name="Bustos Baena A.S."/>
            <person name="Ruz Baez A.E."/>
            <person name="Espinosa Luna G."/>
            <person name="Oliart Ros R.M."/>
        </authorList>
    </citation>
    <scope>NUCLEOTIDE SEQUENCE</scope>
    <source>
        <strain evidence="7">HT42</strain>
    </source>
</reference>
<protein>
    <submittedName>
        <fullName evidence="7">Thiamine pyrophosphate-binding protein</fullName>
    </submittedName>
</protein>
<organism evidence="7 8">
    <name type="scientific">Brevibacillus thermoruber</name>
    <dbReference type="NCBI Taxonomy" id="33942"/>
    <lineage>
        <taxon>Bacteria</taxon>
        <taxon>Bacillati</taxon>
        <taxon>Bacillota</taxon>
        <taxon>Bacilli</taxon>
        <taxon>Bacillales</taxon>
        <taxon>Paenibacillaceae</taxon>
        <taxon>Brevibacillus</taxon>
    </lineage>
</organism>
<evidence type="ECO:0000256" key="1">
    <source>
        <dbReference type="ARBA" id="ARBA00007812"/>
    </source>
</evidence>
<dbReference type="PROSITE" id="PS00187">
    <property type="entry name" value="TPP_ENZYMES"/>
    <property type="match status" value="1"/>
</dbReference>
<dbReference type="PANTHER" id="PTHR42981:SF2">
    <property type="entry name" value="PYRUVATE DEHYDROGENASE [UBIQUINONE]"/>
    <property type="match status" value="1"/>
</dbReference>
<keyword evidence="2 3" id="KW-0786">Thiamine pyrophosphate</keyword>
<feature type="domain" description="Thiamine pyrophosphate enzyme N-terminal TPP-binding" evidence="6">
    <location>
        <begin position="1"/>
        <end position="113"/>
    </location>
</feature>
<dbReference type="Gene3D" id="3.40.50.970">
    <property type="match status" value="2"/>
</dbReference>
<dbReference type="InterPro" id="IPR000399">
    <property type="entry name" value="TPP-bd_CS"/>
</dbReference>
<proteinExistence type="inferred from homology"/>
<keyword evidence="8" id="KW-1185">Reference proteome</keyword>
<dbReference type="InterPro" id="IPR012000">
    <property type="entry name" value="Thiamin_PyroP_enz_cen_dom"/>
</dbReference>
<dbReference type="Pfam" id="PF02776">
    <property type="entry name" value="TPP_enzyme_N"/>
    <property type="match status" value="1"/>
</dbReference>
<dbReference type="GO" id="GO:0030976">
    <property type="term" value="F:thiamine pyrophosphate binding"/>
    <property type="evidence" value="ECO:0007669"/>
    <property type="project" value="InterPro"/>
</dbReference>
<dbReference type="InterPro" id="IPR047211">
    <property type="entry name" value="POXB-like"/>
</dbReference>
<dbReference type="GO" id="GO:0003824">
    <property type="term" value="F:catalytic activity"/>
    <property type="evidence" value="ECO:0007669"/>
    <property type="project" value="InterPro"/>
</dbReference>
<evidence type="ECO:0000256" key="2">
    <source>
        <dbReference type="ARBA" id="ARBA00023052"/>
    </source>
</evidence>
<dbReference type="Pfam" id="PF02775">
    <property type="entry name" value="TPP_enzyme_C"/>
    <property type="match status" value="1"/>
</dbReference>
<sequence>MQVAQYITEQLAAWGVTRIYGVAGDAILPWLDALGKQRQIRYVACRHESAAAMMASAEAKLTGKPAVCTATSGPGTIQLLNGLADAQTDRAPVVAITGQVETYRLGGEYKQYVPQEDVIRPISRYTTTVAHPEAIGAVLQRAFVTAASQQGVAHLAVCKDVFSRTTGCPLIPALPRQASGLRADRGDVEQAAEWMGRAKKPLMLLGVGARGVADACRRLAEQAGAGVLVSLGAKGVVEESHPLMLGGLGEGGSRAGLDALAAADLLVILGASWFPQAFIPAGVPVVQVDRLPEAIHFHPDLFSVTADLEEVLPLWMRRLENKRPDPDWLARVERWHAAFWQETEQAVAAGPDQPVTPEALMHALSRAVDDDAVITLDTGEHTIWFNRAFRAVRQRPLFSGKWRTMGYGLPAAIAAKLNQPERQVVCVTGDGGLQMCLSELMTAVEQKTAFPLIVVNNGTLGLEEWKMTQAGLVPFGTRLQNPDFVQWARACGVPARSVRSRGELASALTEACASNRLTLLDVHCTLPTLTERKREIPFQAQASSVYNERKI</sequence>
<evidence type="ECO:0000313" key="7">
    <source>
        <dbReference type="EMBL" id="MDA5107063.1"/>
    </source>
</evidence>
<feature type="domain" description="Thiamine pyrophosphate enzyme central" evidence="4">
    <location>
        <begin position="188"/>
        <end position="312"/>
    </location>
</feature>
<dbReference type="Pfam" id="PF00205">
    <property type="entry name" value="TPP_enzyme_M"/>
    <property type="match status" value="1"/>
</dbReference>
<evidence type="ECO:0000313" key="8">
    <source>
        <dbReference type="Proteomes" id="UP001151071"/>
    </source>
</evidence>
<feature type="domain" description="Thiamine pyrophosphate enzyme TPP-binding" evidence="5">
    <location>
        <begin position="377"/>
        <end position="522"/>
    </location>
</feature>
<comment type="caution">
    <text evidence="7">The sequence shown here is derived from an EMBL/GenBank/DDBJ whole genome shotgun (WGS) entry which is preliminary data.</text>
</comment>
<dbReference type="InterPro" id="IPR029061">
    <property type="entry name" value="THDP-binding"/>
</dbReference>
<dbReference type="GO" id="GO:0000287">
    <property type="term" value="F:magnesium ion binding"/>
    <property type="evidence" value="ECO:0007669"/>
    <property type="project" value="InterPro"/>
</dbReference>
<dbReference type="InterPro" id="IPR029035">
    <property type="entry name" value="DHS-like_NAD/FAD-binding_dom"/>
</dbReference>
<evidence type="ECO:0000259" key="5">
    <source>
        <dbReference type="Pfam" id="PF02775"/>
    </source>
</evidence>
<dbReference type="Gene3D" id="3.40.50.1220">
    <property type="entry name" value="TPP-binding domain"/>
    <property type="match status" value="1"/>
</dbReference>
<dbReference type="SUPFAM" id="SSF52467">
    <property type="entry name" value="DHS-like NAD/FAD-binding domain"/>
    <property type="match status" value="1"/>
</dbReference>
<dbReference type="PANTHER" id="PTHR42981">
    <property type="entry name" value="PYRUVATE DEHYDROGENASE [UBIQUINONE]"/>
    <property type="match status" value="1"/>
</dbReference>
<dbReference type="InterPro" id="IPR012001">
    <property type="entry name" value="Thiamin_PyroP_enz_TPP-bd_dom"/>
</dbReference>
<dbReference type="InterPro" id="IPR011766">
    <property type="entry name" value="TPP_enzyme_TPP-bd"/>
</dbReference>
<accession>A0A9X3TN74</accession>
<name>A0A9X3TN74_9BACL</name>
<evidence type="ECO:0000256" key="3">
    <source>
        <dbReference type="RuleBase" id="RU362132"/>
    </source>
</evidence>
<comment type="similarity">
    <text evidence="1 3">Belongs to the TPP enzyme family.</text>
</comment>
<gene>
    <name evidence="7" type="ORF">O3V59_01675</name>
</gene>
<dbReference type="Proteomes" id="UP001151071">
    <property type="component" value="Unassembled WGS sequence"/>
</dbReference>